<dbReference type="Pfam" id="PF13731">
    <property type="entry name" value="WxL"/>
    <property type="match status" value="1"/>
</dbReference>
<evidence type="ECO:0000313" key="4">
    <source>
        <dbReference type="EMBL" id="MBP1040168.1"/>
    </source>
</evidence>
<feature type="compositionally biased region" description="Low complexity" evidence="1">
    <location>
        <begin position="198"/>
        <end position="209"/>
    </location>
</feature>
<gene>
    <name evidence="4" type="ORF">I6N95_03995</name>
</gene>
<feature type="signal peptide" evidence="2">
    <location>
        <begin position="1"/>
        <end position="26"/>
    </location>
</feature>
<feature type="domain" description="WxL" evidence="3">
    <location>
        <begin position="25"/>
        <end position="260"/>
    </location>
</feature>
<accession>A0A940SVB4</accession>
<dbReference type="EMBL" id="JAEEGA010000002">
    <property type="protein sequence ID" value="MBP1040168.1"/>
    <property type="molecule type" value="Genomic_DNA"/>
</dbReference>
<reference evidence="4" key="1">
    <citation type="submission" date="2020-12" db="EMBL/GenBank/DDBJ databases">
        <title>Vagococcus allomyrinae sp. nov. and Enterococcus lavae sp. nov., isolated from the larvae of Allomyrina dichotoma.</title>
        <authorList>
            <person name="Lee S.D."/>
        </authorList>
    </citation>
    <scope>NUCLEOTIDE SEQUENCE</scope>
    <source>
        <strain evidence="4">BWB3-3</strain>
    </source>
</reference>
<feature type="region of interest" description="Disordered" evidence="1">
    <location>
        <begin position="30"/>
        <end position="54"/>
    </location>
</feature>
<protein>
    <submittedName>
        <fullName evidence="4">WxL domain-containing protein</fullName>
    </submittedName>
</protein>
<dbReference type="Proteomes" id="UP000674938">
    <property type="component" value="Unassembled WGS sequence"/>
</dbReference>
<evidence type="ECO:0000256" key="2">
    <source>
        <dbReference type="SAM" id="SignalP"/>
    </source>
</evidence>
<organism evidence="4 5">
    <name type="scientific">Vagococcus allomyrinae</name>
    <dbReference type="NCBI Taxonomy" id="2794353"/>
    <lineage>
        <taxon>Bacteria</taxon>
        <taxon>Bacillati</taxon>
        <taxon>Bacillota</taxon>
        <taxon>Bacilli</taxon>
        <taxon>Lactobacillales</taxon>
        <taxon>Enterococcaceae</taxon>
        <taxon>Vagococcus</taxon>
    </lineage>
</organism>
<dbReference type="RefSeq" id="WP_209525061.1">
    <property type="nucleotide sequence ID" value="NZ_JAEEGA010000002.1"/>
</dbReference>
<name>A0A940SVB4_9ENTE</name>
<feature type="region of interest" description="Disordered" evidence="1">
    <location>
        <begin position="195"/>
        <end position="226"/>
    </location>
</feature>
<feature type="compositionally biased region" description="Polar residues" evidence="1">
    <location>
        <begin position="30"/>
        <end position="43"/>
    </location>
</feature>
<proteinExistence type="predicted"/>
<dbReference type="InterPro" id="IPR027994">
    <property type="entry name" value="WxL_dom"/>
</dbReference>
<sequence>MKIKCTTFALVTLLALSGLITTTAEAQGTTSKGTVTFHSSDSETPPIDPEKPGEVVEPAEPIIKTEGPLRLDLVPKFNFGAQAISKDDQTYFADAQLFKDETPARANYVQVTDNRGTVAGWELTVKQETQFSNSTTKNKELKGAVLSLDKQWANSTMGQQLQPTIMKDAIEINQIGASYPIATAERGKGNGTWAIQFGSSGETEGSESTLKPRLNADGSALTDPLTNKPTFKNEAISLFVPGKTIKDPVKYTTVLTWTIAELS</sequence>
<evidence type="ECO:0000313" key="5">
    <source>
        <dbReference type="Proteomes" id="UP000674938"/>
    </source>
</evidence>
<evidence type="ECO:0000256" key="1">
    <source>
        <dbReference type="SAM" id="MobiDB-lite"/>
    </source>
</evidence>
<keyword evidence="5" id="KW-1185">Reference proteome</keyword>
<comment type="caution">
    <text evidence="4">The sequence shown here is derived from an EMBL/GenBank/DDBJ whole genome shotgun (WGS) entry which is preliminary data.</text>
</comment>
<feature type="chain" id="PRO_5038012248" evidence="2">
    <location>
        <begin position="27"/>
        <end position="263"/>
    </location>
</feature>
<evidence type="ECO:0000259" key="3">
    <source>
        <dbReference type="Pfam" id="PF13731"/>
    </source>
</evidence>
<dbReference type="AlphaFoldDB" id="A0A940SVB4"/>
<keyword evidence="2" id="KW-0732">Signal</keyword>